<evidence type="ECO:0000256" key="2">
    <source>
        <dbReference type="ARBA" id="ARBA00022729"/>
    </source>
</evidence>
<evidence type="ECO:0000256" key="3">
    <source>
        <dbReference type="ARBA" id="ARBA00022821"/>
    </source>
</evidence>
<evidence type="ECO:0000313" key="8">
    <source>
        <dbReference type="Proteomes" id="UP000515121"/>
    </source>
</evidence>
<dbReference type="KEGG" id="dzi:111308177"/>
<protein>
    <recommendedName>
        <fullName evidence="5">Pathogenesis-related protein 1</fullName>
    </recommendedName>
</protein>
<evidence type="ECO:0000256" key="6">
    <source>
        <dbReference type="SAM" id="SignalP"/>
    </source>
</evidence>
<gene>
    <name evidence="9" type="primary">LOC111308177</name>
</gene>
<dbReference type="InterPro" id="IPR035940">
    <property type="entry name" value="CAP_sf"/>
</dbReference>
<keyword evidence="3" id="KW-0611">Plant defense</keyword>
<dbReference type="Pfam" id="PF00188">
    <property type="entry name" value="CAP"/>
    <property type="match status" value="1"/>
</dbReference>
<dbReference type="SMART" id="SM00198">
    <property type="entry name" value="SCP"/>
    <property type="match status" value="1"/>
</dbReference>
<dbReference type="OrthoDB" id="337038at2759"/>
<organism evidence="8 9">
    <name type="scientific">Durio zibethinus</name>
    <name type="common">Durian</name>
    <dbReference type="NCBI Taxonomy" id="66656"/>
    <lineage>
        <taxon>Eukaryota</taxon>
        <taxon>Viridiplantae</taxon>
        <taxon>Streptophyta</taxon>
        <taxon>Embryophyta</taxon>
        <taxon>Tracheophyta</taxon>
        <taxon>Spermatophyta</taxon>
        <taxon>Magnoliopsida</taxon>
        <taxon>eudicotyledons</taxon>
        <taxon>Gunneridae</taxon>
        <taxon>Pentapetalae</taxon>
        <taxon>rosids</taxon>
        <taxon>malvids</taxon>
        <taxon>Malvales</taxon>
        <taxon>Malvaceae</taxon>
        <taxon>Helicteroideae</taxon>
        <taxon>Durio</taxon>
    </lineage>
</organism>
<dbReference type="PRINTS" id="PR00837">
    <property type="entry name" value="V5TPXLIKE"/>
</dbReference>
<feature type="domain" description="SCP" evidence="7">
    <location>
        <begin position="25"/>
        <end position="155"/>
    </location>
</feature>
<comment type="similarity">
    <text evidence="1">Belongs to the CRISP family.</text>
</comment>
<feature type="signal peptide" evidence="6">
    <location>
        <begin position="1"/>
        <end position="23"/>
    </location>
</feature>
<keyword evidence="4" id="KW-1015">Disulfide bond</keyword>
<dbReference type="Gene3D" id="3.40.33.10">
    <property type="entry name" value="CAP"/>
    <property type="match status" value="1"/>
</dbReference>
<proteinExistence type="inferred from homology"/>
<evidence type="ECO:0000313" key="9">
    <source>
        <dbReference type="RefSeq" id="XP_022762228.1"/>
    </source>
</evidence>
<evidence type="ECO:0000256" key="1">
    <source>
        <dbReference type="ARBA" id="ARBA00009923"/>
    </source>
</evidence>
<dbReference type="GeneID" id="111308177"/>
<dbReference type="AlphaFoldDB" id="A0A6P6ABP7"/>
<dbReference type="FunFam" id="3.40.33.10:FF:000006">
    <property type="entry name" value="Putative pathogenesis-related protein 1"/>
    <property type="match status" value="1"/>
</dbReference>
<evidence type="ECO:0000259" key="7">
    <source>
        <dbReference type="SMART" id="SM00198"/>
    </source>
</evidence>
<sequence>MGLTKVSVAICLLSLTLAHVSRAQNSPQGYLSVHNAARAQVGVEPITWDPTLVAYAMEYAIKRIADCELIHSDGPYGENLAKFSYAITGAEAVKSWVDEKPNYNYAANKCIGGDCLNYTQVVWRNSTHLGCATFQCNNGWWFATCNYDPPGNYVGERPY</sequence>
<evidence type="ECO:0000256" key="5">
    <source>
        <dbReference type="ARBA" id="ARBA00073092"/>
    </source>
</evidence>
<dbReference type="CDD" id="cd05381">
    <property type="entry name" value="CAP_PR-1"/>
    <property type="match status" value="1"/>
</dbReference>
<dbReference type="SUPFAM" id="SSF55797">
    <property type="entry name" value="PR-1-like"/>
    <property type="match status" value="1"/>
</dbReference>
<dbReference type="Proteomes" id="UP000515121">
    <property type="component" value="Unplaced"/>
</dbReference>
<dbReference type="InterPro" id="IPR014044">
    <property type="entry name" value="CAP_dom"/>
</dbReference>
<keyword evidence="8" id="KW-1185">Reference proteome</keyword>
<keyword evidence="2 6" id="KW-0732">Signal</keyword>
<accession>A0A6P6ABP7</accession>
<dbReference type="RefSeq" id="XP_022762228.1">
    <property type="nucleotide sequence ID" value="XM_022906493.1"/>
</dbReference>
<reference evidence="9" key="1">
    <citation type="submission" date="2025-08" db="UniProtKB">
        <authorList>
            <consortium name="RefSeq"/>
        </authorList>
    </citation>
    <scope>IDENTIFICATION</scope>
    <source>
        <tissue evidence="9">Fruit stalk</tissue>
    </source>
</reference>
<evidence type="ECO:0000256" key="4">
    <source>
        <dbReference type="ARBA" id="ARBA00023157"/>
    </source>
</evidence>
<dbReference type="GO" id="GO:0098542">
    <property type="term" value="P:defense response to other organism"/>
    <property type="evidence" value="ECO:0007669"/>
    <property type="project" value="UniProtKB-ARBA"/>
</dbReference>
<name>A0A6P6ABP7_DURZI</name>
<feature type="chain" id="PRO_5027813925" description="Pathogenesis-related protein 1" evidence="6">
    <location>
        <begin position="24"/>
        <end position="159"/>
    </location>
</feature>
<dbReference type="InterPro" id="IPR001283">
    <property type="entry name" value="CRISP-related"/>
</dbReference>
<dbReference type="PANTHER" id="PTHR10334">
    <property type="entry name" value="CYSTEINE-RICH SECRETORY PROTEIN-RELATED"/>
    <property type="match status" value="1"/>
</dbReference>